<dbReference type="EC" id="5.1.3.13" evidence="3 7"/>
<keyword evidence="9" id="KW-1185">Reference proteome</keyword>
<dbReference type="RefSeq" id="WP_142713596.1">
    <property type="nucleotide sequence ID" value="NZ_FXTH01000004.1"/>
</dbReference>
<dbReference type="InterPro" id="IPR011051">
    <property type="entry name" value="RmlC_Cupin_sf"/>
</dbReference>
<dbReference type="UniPathway" id="UPA00124"/>
<evidence type="ECO:0000256" key="4">
    <source>
        <dbReference type="ARBA" id="ARBA00019595"/>
    </source>
</evidence>
<dbReference type="GO" id="GO:0019305">
    <property type="term" value="P:dTDP-rhamnose biosynthetic process"/>
    <property type="evidence" value="ECO:0007669"/>
    <property type="project" value="UniProtKB-UniRule"/>
</dbReference>
<dbReference type="PANTHER" id="PTHR21047:SF2">
    <property type="entry name" value="THYMIDINE DIPHOSPHO-4-KETO-RHAMNOSE 3,5-EPIMERASE"/>
    <property type="match status" value="1"/>
</dbReference>
<sequence length="183" mass="21239">MNITPTNIPDVLLLEPKVYEDERGFFLETYREEHLRSRGIDVHFVQDNLSKSQKNTVRGLHYQIDQQQDKLLMVMQGTILDVAVDLRADSSSFGEYTAVKLTGENKHQLFIPKGFAHGFSVLSEEALVYYKCSAYYYPEGERGLRWNDPELDIDWQVEDPIVSEKDQQQPLLDEISKEDLFYG</sequence>
<evidence type="ECO:0000256" key="6">
    <source>
        <dbReference type="PIRSR" id="PIRSR600888-3"/>
    </source>
</evidence>
<organism evidence="8 9">
    <name type="scientific">Fodinibius sediminis</name>
    <dbReference type="NCBI Taxonomy" id="1214077"/>
    <lineage>
        <taxon>Bacteria</taxon>
        <taxon>Pseudomonadati</taxon>
        <taxon>Balneolota</taxon>
        <taxon>Balneolia</taxon>
        <taxon>Balneolales</taxon>
        <taxon>Balneolaceae</taxon>
        <taxon>Fodinibius</taxon>
    </lineage>
</organism>
<comment type="similarity">
    <text evidence="7">Belongs to the dTDP-4-dehydrorhamnose 3,5-epimerase family.</text>
</comment>
<evidence type="ECO:0000256" key="1">
    <source>
        <dbReference type="ARBA" id="ARBA00001298"/>
    </source>
</evidence>
<dbReference type="CDD" id="cd00438">
    <property type="entry name" value="cupin_RmlC"/>
    <property type="match status" value="1"/>
</dbReference>
<dbReference type="GO" id="GO:0005829">
    <property type="term" value="C:cytosol"/>
    <property type="evidence" value="ECO:0007669"/>
    <property type="project" value="TreeGrafter"/>
</dbReference>
<evidence type="ECO:0000256" key="7">
    <source>
        <dbReference type="RuleBase" id="RU364069"/>
    </source>
</evidence>
<protein>
    <recommendedName>
        <fullName evidence="4 7">dTDP-4-dehydrorhamnose 3,5-epimerase</fullName>
        <ecNumber evidence="3 7">5.1.3.13</ecNumber>
    </recommendedName>
    <alternativeName>
        <fullName evidence="7">Thymidine diphospho-4-keto-rhamnose 3,5-epimerase</fullName>
    </alternativeName>
</protein>
<evidence type="ECO:0000256" key="3">
    <source>
        <dbReference type="ARBA" id="ARBA00012098"/>
    </source>
</evidence>
<dbReference type="PANTHER" id="PTHR21047">
    <property type="entry name" value="DTDP-6-DEOXY-D-GLUCOSE-3,5 EPIMERASE"/>
    <property type="match status" value="1"/>
</dbReference>
<dbReference type="Gene3D" id="2.60.120.10">
    <property type="entry name" value="Jelly Rolls"/>
    <property type="match status" value="1"/>
</dbReference>
<comment type="subunit">
    <text evidence="7">Homodimer.</text>
</comment>
<name>A0A521BXV6_9BACT</name>
<accession>A0A521BXV6</accession>
<dbReference type="AlphaFoldDB" id="A0A521BXV6"/>
<reference evidence="8 9" key="1">
    <citation type="submission" date="2017-05" db="EMBL/GenBank/DDBJ databases">
        <authorList>
            <person name="Varghese N."/>
            <person name="Submissions S."/>
        </authorList>
    </citation>
    <scope>NUCLEOTIDE SEQUENCE [LARGE SCALE GENOMIC DNA]</scope>
    <source>
        <strain evidence="8 9">DSM 21194</strain>
    </source>
</reference>
<evidence type="ECO:0000313" key="9">
    <source>
        <dbReference type="Proteomes" id="UP000317593"/>
    </source>
</evidence>
<dbReference type="Pfam" id="PF00908">
    <property type="entry name" value="dTDP_sugar_isom"/>
    <property type="match status" value="1"/>
</dbReference>
<dbReference type="EMBL" id="FXTH01000004">
    <property type="protein sequence ID" value="SMO51300.1"/>
    <property type="molecule type" value="Genomic_DNA"/>
</dbReference>
<dbReference type="GO" id="GO:0000271">
    <property type="term" value="P:polysaccharide biosynthetic process"/>
    <property type="evidence" value="ECO:0007669"/>
    <property type="project" value="TreeGrafter"/>
</dbReference>
<feature type="active site" description="Proton acceptor" evidence="5">
    <location>
        <position position="61"/>
    </location>
</feature>
<dbReference type="GO" id="GO:0008830">
    <property type="term" value="F:dTDP-4-dehydrorhamnose 3,5-epimerase activity"/>
    <property type="evidence" value="ECO:0007669"/>
    <property type="project" value="UniProtKB-UniRule"/>
</dbReference>
<proteinExistence type="inferred from homology"/>
<dbReference type="NCBIfam" id="TIGR01221">
    <property type="entry name" value="rmlC"/>
    <property type="match status" value="1"/>
</dbReference>
<dbReference type="SUPFAM" id="SSF51182">
    <property type="entry name" value="RmlC-like cupins"/>
    <property type="match status" value="1"/>
</dbReference>
<comment type="pathway">
    <text evidence="7">Carbohydrate biosynthesis; dTDP-L-rhamnose biosynthesis.</text>
</comment>
<evidence type="ECO:0000256" key="5">
    <source>
        <dbReference type="PIRSR" id="PIRSR600888-1"/>
    </source>
</evidence>
<dbReference type="OrthoDB" id="9800680at2"/>
<dbReference type="InterPro" id="IPR014710">
    <property type="entry name" value="RmlC-like_jellyroll"/>
</dbReference>
<keyword evidence="7" id="KW-0413">Isomerase</keyword>
<dbReference type="Proteomes" id="UP000317593">
    <property type="component" value="Unassembled WGS sequence"/>
</dbReference>
<evidence type="ECO:0000313" key="8">
    <source>
        <dbReference type="EMBL" id="SMO51300.1"/>
    </source>
</evidence>
<comment type="catalytic activity">
    <reaction evidence="1 7">
        <text>dTDP-4-dehydro-6-deoxy-alpha-D-glucose = dTDP-4-dehydro-beta-L-rhamnose</text>
        <dbReference type="Rhea" id="RHEA:16969"/>
        <dbReference type="ChEBI" id="CHEBI:57649"/>
        <dbReference type="ChEBI" id="CHEBI:62830"/>
        <dbReference type="EC" id="5.1.3.13"/>
    </reaction>
</comment>
<comment type="function">
    <text evidence="2 7">Catalyzes the epimerization of the C3' and C5'positions of dTDP-6-deoxy-D-xylo-4-hexulose, forming dTDP-6-deoxy-L-lyxo-4-hexulose.</text>
</comment>
<feature type="site" description="Participates in a stacking interaction with the thymidine ring of dTDP-4-oxo-6-deoxyglucose" evidence="6">
    <location>
        <position position="136"/>
    </location>
</feature>
<gene>
    <name evidence="8" type="ORF">SAMN06265218_10473</name>
</gene>
<evidence type="ECO:0000256" key="2">
    <source>
        <dbReference type="ARBA" id="ARBA00001997"/>
    </source>
</evidence>
<feature type="active site" description="Proton donor" evidence="5">
    <location>
        <position position="130"/>
    </location>
</feature>
<dbReference type="InterPro" id="IPR000888">
    <property type="entry name" value="RmlC-like"/>
</dbReference>